<evidence type="ECO:0000313" key="2">
    <source>
        <dbReference type="EMBL" id="KAK7273913.1"/>
    </source>
</evidence>
<dbReference type="PANTHER" id="PTHR34060:SF2">
    <property type="entry name" value="OS03G0837900 PROTEIN"/>
    <property type="match status" value="1"/>
</dbReference>
<dbReference type="GO" id="GO:0042548">
    <property type="term" value="P:regulation of photosynthesis, light reaction"/>
    <property type="evidence" value="ECO:0007669"/>
    <property type="project" value="TreeGrafter"/>
</dbReference>
<dbReference type="Pfam" id="PF03364">
    <property type="entry name" value="Polyketide_cyc"/>
    <property type="match status" value="1"/>
</dbReference>
<dbReference type="Gene3D" id="3.30.530.20">
    <property type="match status" value="1"/>
</dbReference>
<evidence type="ECO:0000313" key="3">
    <source>
        <dbReference type="Proteomes" id="UP001372338"/>
    </source>
</evidence>
<dbReference type="AlphaFoldDB" id="A0AAN9FJ82"/>
<gene>
    <name evidence="2" type="ORF">RIF29_14980</name>
</gene>
<sequence length="133" mass="15182">MRACEGVGKIPCPYPGRIWLEQRGLQRAMYWHIEARVVLDLQEFINSENGGAHRCVVASITVKAPVREVWNILTAYETLPEIVPNLAISKILSRDNNKVRILQEGCKGLLYMVLHARVVLDLCEHLEQEISFE</sequence>
<proteinExistence type="predicted"/>
<feature type="domain" description="Coenzyme Q-binding protein COQ10 START" evidence="1">
    <location>
        <begin position="62"/>
        <end position="125"/>
    </location>
</feature>
<protein>
    <recommendedName>
        <fullName evidence="1">Coenzyme Q-binding protein COQ10 START domain-containing protein</fullName>
    </recommendedName>
</protein>
<name>A0AAN9FJ82_CROPI</name>
<keyword evidence="3" id="KW-1185">Reference proteome</keyword>
<comment type="caution">
    <text evidence="2">The sequence shown here is derived from an EMBL/GenBank/DDBJ whole genome shotgun (WGS) entry which is preliminary data.</text>
</comment>
<dbReference type="SUPFAM" id="SSF55961">
    <property type="entry name" value="Bet v1-like"/>
    <property type="match status" value="1"/>
</dbReference>
<reference evidence="2 3" key="1">
    <citation type="submission" date="2024-01" db="EMBL/GenBank/DDBJ databases">
        <title>The genomes of 5 underutilized Papilionoideae crops provide insights into root nodulation and disease resistanc.</title>
        <authorList>
            <person name="Yuan L."/>
        </authorList>
    </citation>
    <scope>NUCLEOTIDE SEQUENCE [LARGE SCALE GENOMIC DNA]</scope>
    <source>
        <strain evidence="2">ZHUSHIDOU_FW_LH</strain>
        <tissue evidence="2">Leaf</tissue>
    </source>
</reference>
<dbReference type="PANTHER" id="PTHR34060">
    <property type="entry name" value="POLYKETIDE CYCLASE / DEHYDRASE AND LIPID TRANSPORT PROTEIN"/>
    <property type="match status" value="1"/>
</dbReference>
<dbReference type="InterPro" id="IPR023393">
    <property type="entry name" value="START-like_dom_sf"/>
</dbReference>
<organism evidence="2 3">
    <name type="scientific">Crotalaria pallida</name>
    <name type="common">Smooth rattlebox</name>
    <name type="synonym">Crotalaria striata</name>
    <dbReference type="NCBI Taxonomy" id="3830"/>
    <lineage>
        <taxon>Eukaryota</taxon>
        <taxon>Viridiplantae</taxon>
        <taxon>Streptophyta</taxon>
        <taxon>Embryophyta</taxon>
        <taxon>Tracheophyta</taxon>
        <taxon>Spermatophyta</taxon>
        <taxon>Magnoliopsida</taxon>
        <taxon>eudicotyledons</taxon>
        <taxon>Gunneridae</taxon>
        <taxon>Pentapetalae</taxon>
        <taxon>rosids</taxon>
        <taxon>fabids</taxon>
        <taxon>Fabales</taxon>
        <taxon>Fabaceae</taxon>
        <taxon>Papilionoideae</taxon>
        <taxon>50 kb inversion clade</taxon>
        <taxon>genistoids sensu lato</taxon>
        <taxon>core genistoids</taxon>
        <taxon>Crotalarieae</taxon>
        <taxon>Crotalaria</taxon>
    </lineage>
</organism>
<accession>A0AAN9FJ82</accession>
<evidence type="ECO:0000259" key="1">
    <source>
        <dbReference type="Pfam" id="PF03364"/>
    </source>
</evidence>
<dbReference type="Proteomes" id="UP001372338">
    <property type="component" value="Unassembled WGS sequence"/>
</dbReference>
<dbReference type="InterPro" id="IPR005031">
    <property type="entry name" value="COQ10_START"/>
</dbReference>
<dbReference type="EMBL" id="JAYWIO010000003">
    <property type="protein sequence ID" value="KAK7273913.1"/>
    <property type="molecule type" value="Genomic_DNA"/>
</dbReference>